<organism evidence="2 3">
    <name type="scientific">Mesotoga prima MesG1.Ag.4.2</name>
    <dbReference type="NCBI Taxonomy" id="660470"/>
    <lineage>
        <taxon>Bacteria</taxon>
        <taxon>Thermotogati</taxon>
        <taxon>Thermotogota</taxon>
        <taxon>Thermotogae</taxon>
        <taxon>Kosmotogales</taxon>
        <taxon>Kosmotogaceae</taxon>
        <taxon>Mesotoga</taxon>
    </lineage>
</organism>
<evidence type="ECO:0000313" key="2">
    <source>
        <dbReference type="EMBL" id="AFK07563.1"/>
    </source>
</evidence>
<feature type="transmembrane region" description="Helical" evidence="1">
    <location>
        <begin position="12"/>
        <end position="40"/>
    </location>
</feature>
<keyword evidence="1" id="KW-0472">Membrane</keyword>
<accession>I2F6L0</accession>
<dbReference type="GeneID" id="87107679"/>
<feature type="transmembrane region" description="Helical" evidence="1">
    <location>
        <begin position="162"/>
        <end position="179"/>
    </location>
</feature>
<feature type="transmembrane region" description="Helical" evidence="1">
    <location>
        <begin position="185"/>
        <end position="203"/>
    </location>
</feature>
<proteinExistence type="predicted"/>
<dbReference type="eggNOG" id="ENOG5033H5S">
    <property type="taxonomic scope" value="Bacteria"/>
</dbReference>
<dbReference type="AlphaFoldDB" id="I2F6L0"/>
<gene>
    <name evidence="2" type="ORF">Theba_1916</name>
</gene>
<evidence type="ECO:0000313" key="3">
    <source>
        <dbReference type="Proteomes" id="UP000002881"/>
    </source>
</evidence>
<reference evidence="2 3" key="1">
    <citation type="journal article" date="2012" name="Genome Biol. Evol.">
        <title>Genome Sequence of the Mesophilic Thermotogales Bacterium Mesotoga prima MesG1.Ag.4.2 Reveals the Largest Thermotogales Genome To Date.</title>
        <authorList>
            <person name="Zhaxybayeva O."/>
            <person name="Swithers K.S."/>
            <person name="Foght J."/>
            <person name="Green A.G."/>
            <person name="Bruce D."/>
            <person name="Detter C."/>
            <person name="Han S."/>
            <person name="Teshima H."/>
            <person name="Han J."/>
            <person name="Woyke T."/>
            <person name="Pitluck S."/>
            <person name="Nolan M."/>
            <person name="Ivanova N."/>
            <person name="Pati A."/>
            <person name="Land M.L."/>
            <person name="Dlutek M."/>
            <person name="Doolittle W.F."/>
            <person name="Noll K.M."/>
            <person name="Nesbo C.L."/>
        </authorList>
    </citation>
    <scope>NUCLEOTIDE SEQUENCE [LARGE SCALE GENOMIC DNA]</scope>
    <source>
        <strain evidence="3">mesG1.Ag.4.2</strain>
    </source>
</reference>
<dbReference type="HOGENOM" id="CLU_1244110_0_0_0"/>
<dbReference type="KEGG" id="mpg:Theba_1916"/>
<dbReference type="STRING" id="660470.Theba_1916"/>
<dbReference type="EMBL" id="CP003532">
    <property type="protein sequence ID" value="AFK07563.1"/>
    <property type="molecule type" value="Genomic_DNA"/>
</dbReference>
<keyword evidence="3" id="KW-1185">Reference proteome</keyword>
<feature type="transmembrane region" description="Helical" evidence="1">
    <location>
        <begin position="88"/>
        <end position="107"/>
    </location>
</feature>
<protein>
    <submittedName>
        <fullName evidence="2">Uncharacterized protein</fullName>
    </submittedName>
</protein>
<feature type="transmembrane region" description="Helical" evidence="1">
    <location>
        <begin position="61"/>
        <end position="82"/>
    </location>
</feature>
<keyword evidence="1" id="KW-1133">Transmembrane helix</keyword>
<keyword evidence="1" id="KW-0812">Transmembrane</keyword>
<name>I2F6L0_9BACT</name>
<dbReference type="Proteomes" id="UP000002881">
    <property type="component" value="Chromosome"/>
</dbReference>
<evidence type="ECO:0000256" key="1">
    <source>
        <dbReference type="SAM" id="Phobius"/>
    </source>
</evidence>
<dbReference type="RefSeq" id="WP_014731365.1">
    <property type="nucleotide sequence ID" value="NC_017934.1"/>
</dbReference>
<sequence>MLLKTGILIFDVFIIILSVSLIKTAVGWYSLLLLGLYLFPSLRMLRLIPGFDEREKTIDSLSSNMALGISFVLAIFYIGMSYTLTIDAAISFILIPFVAKAVFFSGFTLERRQLVSIIGRSVGLIFVGFALFSHGFSTVALIEMLPGIVIIICTELSPRYRWFGLSYLFLIGIATWVYLPNFGRITSVLVYSLFVIPFSVLLVRSLRCLFTHCSSFRLVFFW</sequence>